<proteinExistence type="predicted"/>
<dbReference type="EMBL" id="QTSX02003765">
    <property type="protein sequence ID" value="KAJ9068228.1"/>
    <property type="molecule type" value="Genomic_DNA"/>
</dbReference>
<comment type="caution">
    <text evidence="1">The sequence shown here is derived from an EMBL/GenBank/DDBJ whole genome shotgun (WGS) entry which is preliminary data.</text>
</comment>
<protein>
    <submittedName>
        <fullName evidence="1">Uncharacterized protein</fullName>
    </submittedName>
</protein>
<reference evidence="1" key="1">
    <citation type="submission" date="2022-04" db="EMBL/GenBank/DDBJ databases">
        <title>Genome of the entomopathogenic fungus Entomophthora muscae.</title>
        <authorList>
            <person name="Elya C."/>
            <person name="Lovett B.R."/>
            <person name="Lee E."/>
            <person name="Macias A.M."/>
            <person name="Hajek A.E."/>
            <person name="De Bivort B.L."/>
            <person name="Kasson M.T."/>
            <person name="De Fine Licht H.H."/>
            <person name="Stajich J.E."/>
        </authorList>
    </citation>
    <scope>NUCLEOTIDE SEQUENCE</scope>
    <source>
        <strain evidence="1">Berkeley</strain>
    </source>
</reference>
<dbReference type="Proteomes" id="UP001165960">
    <property type="component" value="Unassembled WGS sequence"/>
</dbReference>
<evidence type="ECO:0000313" key="2">
    <source>
        <dbReference type="Proteomes" id="UP001165960"/>
    </source>
</evidence>
<name>A0ACC2T0P4_9FUNG</name>
<gene>
    <name evidence="1" type="ORF">DSO57_1030756</name>
</gene>
<sequence length="114" mass="12758">MTLPLTPRPDRTMEPTAAAEITSTQMFGVLYISLTGLVDSMVPYSRPWSLLGQSISYIIKLVPVLWWSLPTGLAAPHPKPPNAFTYAWLPERMVHHGCPNNFNRSLVGTRSHKE</sequence>
<keyword evidence="2" id="KW-1185">Reference proteome</keyword>
<organism evidence="1 2">
    <name type="scientific">Entomophthora muscae</name>
    <dbReference type="NCBI Taxonomy" id="34485"/>
    <lineage>
        <taxon>Eukaryota</taxon>
        <taxon>Fungi</taxon>
        <taxon>Fungi incertae sedis</taxon>
        <taxon>Zoopagomycota</taxon>
        <taxon>Entomophthoromycotina</taxon>
        <taxon>Entomophthoromycetes</taxon>
        <taxon>Entomophthorales</taxon>
        <taxon>Entomophthoraceae</taxon>
        <taxon>Entomophthora</taxon>
    </lineage>
</organism>
<accession>A0ACC2T0P4</accession>
<evidence type="ECO:0000313" key="1">
    <source>
        <dbReference type="EMBL" id="KAJ9068228.1"/>
    </source>
</evidence>